<evidence type="ECO:0000256" key="4">
    <source>
        <dbReference type="ARBA" id="ARBA00022989"/>
    </source>
</evidence>
<dbReference type="PANTHER" id="PTHR21212">
    <property type="entry name" value="BERNARDINELLI-SEIP CONGENITAL LIPODYSTROPHY 2 HOMOLOG BSCL2 PROTEIN"/>
    <property type="match status" value="1"/>
</dbReference>
<dbReference type="InParanoid" id="A0A423VSX0"/>
<keyword evidence="6 8" id="KW-0472">Membrane</keyword>
<evidence type="ECO:0000256" key="5">
    <source>
        <dbReference type="ARBA" id="ARBA00023098"/>
    </source>
</evidence>
<dbReference type="EMBL" id="LKEB01000077">
    <property type="protein sequence ID" value="ROV94134.1"/>
    <property type="molecule type" value="Genomic_DNA"/>
</dbReference>
<feature type="compositionally biased region" description="Basic and acidic residues" evidence="7">
    <location>
        <begin position="472"/>
        <end position="496"/>
    </location>
</feature>
<feature type="compositionally biased region" description="Acidic residues" evidence="7">
    <location>
        <begin position="537"/>
        <end position="551"/>
    </location>
</feature>
<evidence type="ECO:0000256" key="7">
    <source>
        <dbReference type="SAM" id="MobiDB-lite"/>
    </source>
</evidence>
<dbReference type="Pfam" id="PF06775">
    <property type="entry name" value="Seipin"/>
    <property type="match status" value="1"/>
</dbReference>
<keyword evidence="3" id="KW-0256">Endoplasmic reticulum</keyword>
<feature type="compositionally biased region" description="Low complexity" evidence="7">
    <location>
        <begin position="53"/>
        <end position="66"/>
    </location>
</feature>
<dbReference type="PANTHER" id="PTHR21212:SF0">
    <property type="entry name" value="SEIPIN"/>
    <property type="match status" value="1"/>
</dbReference>
<evidence type="ECO:0008006" key="11">
    <source>
        <dbReference type="Google" id="ProtNLM"/>
    </source>
</evidence>
<protein>
    <recommendedName>
        <fullName evidence="11">Seipin</fullName>
    </recommendedName>
</protein>
<gene>
    <name evidence="9" type="ORF">VPNG_09368</name>
</gene>
<keyword evidence="4 8" id="KW-1133">Transmembrane helix</keyword>
<keyword evidence="5" id="KW-0443">Lipid metabolism</keyword>
<sequence>MAWPRHTVEDEAGLQEAPWAGLGGGSRTAGVSLAGLDASAEHPSPWLQGNDVGPRPSSPTSSGSGSPHPPIPPRAALRQRPLHDTSSSPFHLLYPAGSPATSLTQQPPPLDSHSRRGPPSSFPPSSPAGPFDLSSLEPEVSLSRRSRIAYYQLLLAARTTMDYINDGVDFARGSYNAAWDTASTVYGAVTSKTAQRTLLKTVLFGTLSAGLFGLACVGYLAFYHEYLPDQVFSVPVHLQYGYELNPYGVASLADANFKEYQAYDISVTLNVPNSPTNLAKGNFMLALHLLDDKAPSTAEKIISAATGAQPTGAEPRPAATPAPRSALDGRNVLYTSTRPAILPYTDPLVTLAKRILLLGYHIFVPTSETTKLVVPMAERLEFRSGAPRGLMPTSLVLDVQAGQTLQVYSVFVTVTARLGGLRWFMHTWWIISFLLGTSFFWLVEVLSLLSTALAAKLVWGLVFGGGEAPPAVKKEQKQQQPRIKQEGGGRGKKLEDVPMTFPTSSGQPPLRYDPEPSGHGSDVEADSAPQPDRGGEADVEDEEIYEELEDDPQLRDSGIGTSYSERDGPGSLRRRTSRGKVSGV</sequence>
<evidence type="ECO:0000256" key="1">
    <source>
        <dbReference type="ARBA" id="ARBA00004477"/>
    </source>
</evidence>
<dbReference type="OrthoDB" id="3990054at2759"/>
<evidence type="ECO:0000313" key="10">
    <source>
        <dbReference type="Proteomes" id="UP000285146"/>
    </source>
</evidence>
<comment type="subcellular location">
    <subcellularLocation>
        <location evidence="1">Endoplasmic reticulum membrane</location>
        <topology evidence="1">Multi-pass membrane protein</topology>
    </subcellularLocation>
</comment>
<proteinExistence type="predicted"/>
<evidence type="ECO:0000256" key="8">
    <source>
        <dbReference type="SAM" id="Phobius"/>
    </source>
</evidence>
<feature type="region of interest" description="Disordered" evidence="7">
    <location>
        <begin position="1"/>
        <end position="133"/>
    </location>
</feature>
<accession>A0A423VSX0</accession>
<feature type="transmembrane region" description="Helical" evidence="8">
    <location>
        <begin position="202"/>
        <end position="222"/>
    </location>
</feature>
<organism evidence="9 10">
    <name type="scientific">Cytospora leucostoma</name>
    <dbReference type="NCBI Taxonomy" id="1230097"/>
    <lineage>
        <taxon>Eukaryota</taxon>
        <taxon>Fungi</taxon>
        <taxon>Dikarya</taxon>
        <taxon>Ascomycota</taxon>
        <taxon>Pezizomycotina</taxon>
        <taxon>Sordariomycetes</taxon>
        <taxon>Sordariomycetidae</taxon>
        <taxon>Diaporthales</taxon>
        <taxon>Cytosporaceae</taxon>
        <taxon>Cytospora</taxon>
    </lineage>
</organism>
<comment type="caution">
    <text evidence="9">The sequence shown here is derived from an EMBL/GenBank/DDBJ whole genome shotgun (WGS) entry which is preliminary data.</text>
</comment>
<feature type="region of interest" description="Disordered" evidence="7">
    <location>
        <begin position="469"/>
        <end position="584"/>
    </location>
</feature>
<dbReference type="AlphaFoldDB" id="A0A423VSX0"/>
<dbReference type="CDD" id="cd23995">
    <property type="entry name" value="Seipin_BSCL2_like"/>
    <property type="match status" value="1"/>
</dbReference>
<dbReference type="GO" id="GO:0005789">
    <property type="term" value="C:endoplasmic reticulum membrane"/>
    <property type="evidence" value="ECO:0007669"/>
    <property type="project" value="UniProtKB-SubCell"/>
</dbReference>
<evidence type="ECO:0000256" key="3">
    <source>
        <dbReference type="ARBA" id="ARBA00022824"/>
    </source>
</evidence>
<evidence type="ECO:0000313" key="9">
    <source>
        <dbReference type="EMBL" id="ROV94134.1"/>
    </source>
</evidence>
<dbReference type="Proteomes" id="UP000285146">
    <property type="component" value="Unassembled WGS sequence"/>
</dbReference>
<evidence type="ECO:0000256" key="6">
    <source>
        <dbReference type="ARBA" id="ARBA00023136"/>
    </source>
</evidence>
<dbReference type="STRING" id="1230097.A0A423VSX0"/>
<keyword evidence="10" id="KW-1185">Reference proteome</keyword>
<dbReference type="GO" id="GO:0006629">
    <property type="term" value="P:lipid metabolic process"/>
    <property type="evidence" value="ECO:0007669"/>
    <property type="project" value="UniProtKB-KW"/>
</dbReference>
<name>A0A423VSX0_9PEZI</name>
<keyword evidence="2 8" id="KW-0812">Transmembrane</keyword>
<dbReference type="InterPro" id="IPR009617">
    <property type="entry name" value="Seipin"/>
</dbReference>
<feature type="transmembrane region" description="Helical" evidence="8">
    <location>
        <begin position="428"/>
        <end position="449"/>
    </location>
</feature>
<dbReference type="GO" id="GO:0140042">
    <property type="term" value="P:lipid droplet formation"/>
    <property type="evidence" value="ECO:0007669"/>
    <property type="project" value="UniProtKB-ARBA"/>
</dbReference>
<evidence type="ECO:0000256" key="2">
    <source>
        <dbReference type="ARBA" id="ARBA00022692"/>
    </source>
</evidence>
<reference evidence="9 10" key="1">
    <citation type="submission" date="2015-09" db="EMBL/GenBank/DDBJ databases">
        <title>Host preference determinants of Valsa canker pathogens revealed by comparative genomics.</title>
        <authorList>
            <person name="Yin Z."/>
            <person name="Huang L."/>
        </authorList>
    </citation>
    <scope>NUCLEOTIDE SEQUENCE [LARGE SCALE GENOMIC DNA]</scope>
    <source>
        <strain evidence="9 10">SXYLt</strain>
    </source>
</reference>